<proteinExistence type="predicted"/>
<dbReference type="EMBL" id="NGNX01000003">
    <property type="protein sequence ID" value="OYR93254.1"/>
    <property type="molecule type" value="Genomic_DNA"/>
</dbReference>
<dbReference type="AlphaFoldDB" id="A0A256LIL8"/>
<dbReference type="Proteomes" id="UP000215828">
    <property type="component" value="Unassembled WGS sequence"/>
</dbReference>
<protein>
    <submittedName>
        <fullName evidence="1">Uncharacterized protein</fullName>
    </submittedName>
</protein>
<name>A0A256LIL8_9LACO</name>
<evidence type="ECO:0000313" key="2">
    <source>
        <dbReference type="Proteomes" id="UP000215828"/>
    </source>
</evidence>
<organism evidence="1 2">
    <name type="scientific">Lactobacillus taiwanensis</name>
    <dbReference type="NCBI Taxonomy" id="508451"/>
    <lineage>
        <taxon>Bacteria</taxon>
        <taxon>Bacillati</taxon>
        <taxon>Bacillota</taxon>
        <taxon>Bacilli</taxon>
        <taxon>Lactobacillales</taxon>
        <taxon>Lactobacillaceae</taxon>
        <taxon>Lactobacillus</taxon>
    </lineage>
</organism>
<reference evidence="1 2" key="2">
    <citation type="submission" date="2017-09" db="EMBL/GenBank/DDBJ databases">
        <title>Tripartite evolution among Lactobacillus johnsonii, Lactobacillus taiwanensis, Lactobacillus reuteri and their rodent host.</title>
        <authorList>
            <person name="Wang T."/>
            <person name="Knowles S."/>
            <person name="Cheng C."/>
        </authorList>
    </citation>
    <scope>NUCLEOTIDE SEQUENCE [LARGE SCALE GENOMIC DNA]</scope>
    <source>
        <strain evidence="1 2">609q</strain>
    </source>
</reference>
<gene>
    <name evidence="1" type="ORF">CBF70_01280</name>
</gene>
<comment type="caution">
    <text evidence="1">The sequence shown here is derived from an EMBL/GenBank/DDBJ whole genome shotgun (WGS) entry which is preliminary data.</text>
</comment>
<sequence length="665" mass="75614">MHTDGLILSDLSQIEQIHKLNLNKGIRSFDKNLMILLRTSQSDGIVPASLMNLNIRNLSEQLKNVPQNTILGIFQESNNEVAYLSKTNKKRKIILGRSASAIDLNHEYIKTPLDALSLASVLNKSLSTHTKNITMSEKRKNNQLLHTSRHTATTHDFVTNKGEKQTMNIDELKKEVENYPVIVDGYAKNKDTTYLVKLKDRATDLNMTVAKGNELKGTSREDRDSLYLIKPNMAPIKIGNNLQDILDTITVDGILDGNRVTTLPISLSTGGKVPDNGEIKRQFGEYADSVNKIANDELYFGQLSTSSKEYLAGVNGSYAVKNNDNKWEIHPARQALKGQIEGEWGFALKDINSLDKLDSSTPVYATSDKAKDVRTKLDFQKSSQKILEDSNAQKHAHFPIDERSINLMARNELEYATNSGTTLDSIENEITNDISDNFNAYSDITEGRWGLVKRSYVDNLTAQTQMIDFYTYDPNQNKKPKLIANDLQDLKFKLDNDQIKDDISIKENKRVDPQEYEMYLKNRNIYMNPSREDFEIANENAGKDKNSNLKGITNTPQTENELNRIYAKRFLKENGLEYSQKNISSVAKNLAWNREYNQAWNKSNPTKPQKDTSAKAAYLEENTIFKNPEFKSEYISNYGKKTSTTRHQKVSKYFKNMSSDQNLDM</sequence>
<reference evidence="1 2" key="1">
    <citation type="submission" date="2017-04" db="EMBL/GenBank/DDBJ databases">
        <authorList>
            <person name="Afonso C.L."/>
            <person name="Miller P.J."/>
            <person name="Scott M.A."/>
            <person name="Spackman E."/>
            <person name="Goraichik I."/>
            <person name="Dimitrov K.M."/>
            <person name="Suarez D.L."/>
            <person name="Swayne D.E."/>
        </authorList>
    </citation>
    <scope>NUCLEOTIDE SEQUENCE [LARGE SCALE GENOMIC DNA]</scope>
    <source>
        <strain evidence="1 2">609q</strain>
    </source>
</reference>
<evidence type="ECO:0000313" key="1">
    <source>
        <dbReference type="EMBL" id="OYR93254.1"/>
    </source>
</evidence>
<accession>A0A256LIL8</accession>